<sequence>MLRTVLLAALLLAPLAAGAQSLPKPAEFYFDEDASALRPIEVVRESGDAAVQRLLKVIERRPDSADAERLQLAHVAFAGGRAELGRRLYAEAQARIDRNHALWRALKWNWGWDLYRAGDAQGAFEQWRELALARGINASWMPPTFALALWTLGRKDEAVQWYAAAVRTEPAQWSTPARYAALLPHWRDEERATLAEVQRAWAANPPAWP</sequence>
<gene>
    <name evidence="2" type="ORF">GCM10007167_27590</name>
</gene>
<evidence type="ECO:0000313" key="2">
    <source>
        <dbReference type="EMBL" id="GHE44348.1"/>
    </source>
</evidence>
<dbReference type="OrthoDB" id="5974438at2"/>
<keyword evidence="3" id="KW-1185">Reference proteome</keyword>
<feature type="signal peptide" evidence="1">
    <location>
        <begin position="1"/>
        <end position="19"/>
    </location>
</feature>
<dbReference type="InterPro" id="IPR011990">
    <property type="entry name" value="TPR-like_helical_dom_sf"/>
</dbReference>
<dbReference type="EMBL" id="BNCF01000023">
    <property type="protein sequence ID" value="GHE44348.1"/>
    <property type="molecule type" value="Genomic_DNA"/>
</dbReference>
<organism evidence="2 3">
    <name type="scientific">Vulcaniibacterium thermophilum</name>
    <dbReference type="NCBI Taxonomy" id="1169913"/>
    <lineage>
        <taxon>Bacteria</taxon>
        <taxon>Pseudomonadati</taxon>
        <taxon>Pseudomonadota</taxon>
        <taxon>Gammaproteobacteria</taxon>
        <taxon>Lysobacterales</taxon>
        <taxon>Lysobacteraceae</taxon>
        <taxon>Vulcaniibacterium</taxon>
    </lineage>
</organism>
<dbReference type="AlphaFoldDB" id="A0A918ZBH3"/>
<dbReference type="RefSeq" id="WP_146474911.1">
    <property type="nucleotide sequence ID" value="NZ_BNCF01000023.1"/>
</dbReference>
<proteinExistence type="predicted"/>
<evidence type="ECO:0000313" key="3">
    <source>
        <dbReference type="Proteomes" id="UP000636453"/>
    </source>
</evidence>
<dbReference type="Proteomes" id="UP000636453">
    <property type="component" value="Unassembled WGS sequence"/>
</dbReference>
<reference evidence="2" key="2">
    <citation type="submission" date="2020-09" db="EMBL/GenBank/DDBJ databases">
        <authorList>
            <person name="Sun Q."/>
            <person name="Kim S."/>
        </authorList>
    </citation>
    <scope>NUCLEOTIDE SEQUENCE</scope>
    <source>
        <strain evidence="2">KCTC 32020</strain>
    </source>
</reference>
<reference evidence="2" key="1">
    <citation type="journal article" date="2014" name="Int. J. Syst. Evol. Microbiol.">
        <title>Complete genome sequence of Corynebacterium casei LMG S-19264T (=DSM 44701T), isolated from a smear-ripened cheese.</title>
        <authorList>
            <consortium name="US DOE Joint Genome Institute (JGI-PGF)"/>
            <person name="Walter F."/>
            <person name="Albersmeier A."/>
            <person name="Kalinowski J."/>
            <person name="Ruckert C."/>
        </authorList>
    </citation>
    <scope>NUCLEOTIDE SEQUENCE</scope>
    <source>
        <strain evidence="2">KCTC 32020</strain>
    </source>
</reference>
<evidence type="ECO:0008006" key="4">
    <source>
        <dbReference type="Google" id="ProtNLM"/>
    </source>
</evidence>
<comment type="caution">
    <text evidence="2">The sequence shown here is derived from an EMBL/GenBank/DDBJ whole genome shotgun (WGS) entry which is preliminary data.</text>
</comment>
<keyword evidence="1" id="KW-0732">Signal</keyword>
<accession>A0A918ZBH3</accession>
<dbReference type="SUPFAM" id="SSF48452">
    <property type="entry name" value="TPR-like"/>
    <property type="match status" value="1"/>
</dbReference>
<evidence type="ECO:0000256" key="1">
    <source>
        <dbReference type="SAM" id="SignalP"/>
    </source>
</evidence>
<feature type="chain" id="PRO_5037548347" description="Tetratricopeptide repeat protein" evidence="1">
    <location>
        <begin position="20"/>
        <end position="209"/>
    </location>
</feature>
<dbReference type="Gene3D" id="1.25.40.10">
    <property type="entry name" value="Tetratricopeptide repeat domain"/>
    <property type="match status" value="1"/>
</dbReference>
<protein>
    <recommendedName>
        <fullName evidence="4">Tetratricopeptide repeat protein</fullName>
    </recommendedName>
</protein>
<name>A0A918ZBH3_9GAMM</name>